<gene>
    <name evidence="6" type="ORF">JF76_07830</name>
</gene>
<dbReference type="SUPFAM" id="SSF53850">
    <property type="entry name" value="Periplasmic binding protein-like II"/>
    <property type="match status" value="1"/>
</dbReference>
<dbReference type="PATRIC" id="fig|1218493.3.peg.829"/>
<feature type="domain" description="HTH lysR-type" evidence="5">
    <location>
        <begin position="1"/>
        <end position="60"/>
    </location>
</feature>
<evidence type="ECO:0000256" key="3">
    <source>
        <dbReference type="ARBA" id="ARBA00023125"/>
    </source>
</evidence>
<comment type="similarity">
    <text evidence="1">Belongs to the LysR transcriptional regulatory family.</text>
</comment>
<keyword evidence="2" id="KW-0805">Transcription regulation</keyword>
<dbReference type="Gene3D" id="3.40.190.290">
    <property type="match status" value="1"/>
</dbReference>
<dbReference type="InterPro" id="IPR036390">
    <property type="entry name" value="WH_DNA-bd_sf"/>
</dbReference>
<organism evidence="6 7">
    <name type="scientific">Lactobacillus kullabergensis</name>
    <dbReference type="NCBI Taxonomy" id="1218493"/>
    <lineage>
        <taxon>Bacteria</taxon>
        <taxon>Bacillati</taxon>
        <taxon>Bacillota</taxon>
        <taxon>Bacilli</taxon>
        <taxon>Lactobacillales</taxon>
        <taxon>Lactobacillaceae</taxon>
        <taxon>Lactobacillus</taxon>
    </lineage>
</organism>
<dbReference type="InterPro" id="IPR005119">
    <property type="entry name" value="LysR_subst-bd"/>
</dbReference>
<keyword evidence="4" id="KW-0804">Transcription</keyword>
<evidence type="ECO:0000313" key="6">
    <source>
        <dbReference type="EMBL" id="KJY55839.1"/>
    </source>
</evidence>
<dbReference type="AlphaFoldDB" id="A0A0F4LC36"/>
<dbReference type="InterPro" id="IPR000847">
    <property type="entry name" value="LysR_HTH_N"/>
</dbReference>
<dbReference type="Gene3D" id="1.10.10.10">
    <property type="entry name" value="Winged helix-like DNA-binding domain superfamily/Winged helix DNA-binding domain"/>
    <property type="match status" value="1"/>
</dbReference>
<dbReference type="PRINTS" id="PR00039">
    <property type="entry name" value="HTHLYSR"/>
</dbReference>
<evidence type="ECO:0000313" key="7">
    <source>
        <dbReference type="Proteomes" id="UP000033533"/>
    </source>
</evidence>
<dbReference type="RefSeq" id="WP_045927919.1">
    <property type="nucleotide sequence ID" value="NZ_JBHSZS010000009.1"/>
</dbReference>
<proteinExistence type="inferred from homology"/>
<dbReference type="PROSITE" id="PS50931">
    <property type="entry name" value="HTH_LYSR"/>
    <property type="match status" value="1"/>
</dbReference>
<name>A0A0F4LC36_9LACO</name>
<dbReference type="GO" id="GO:0003677">
    <property type="term" value="F:DNA binding"/>
    <property type="evidence" value="ECO:0007669"/>
    <property type="project" value="UniProtKB-KW"/>
</dbReference>
<dbReference type="GO" id="GO:0003700">
    <property type="term" value="F:DNA-binding transcription factor activity"/>
    <property type="evidence" value="ECO:0007669"/>
    <property type="project" value="InterPro"/>
</dbReference>
<dbReference type="Pfam" id="PF00126">
    <property type="entry name" value="HTH_1"/>
    <property type="match status" value="1"/>
</dbReference>
<evidence type="ECO:0000256" key="4">
    <source>
        <dbReference type="ARBA" id="ARBA00023163"/>
    </source>
</evidence>
<dbReference type="OrthoDB" id="63123at2"/>
<protein>
    <recommendedName>
        <fullName evidence="5">HTH lysR-type domain-containing protein</fullName>
    </recommendedName>
</protein>
<reference evidence="6 7" key="1">
    <citation type="submission" date="2014-12" db="EMBL/GenBank/DDBJ databases">
        <title>Comparative genomics of the lactic acid bacteria isolated from the honey bee gut.</title>
        <authorList>
            <person name="Ellegaard K.M."/>
            <person name="Tamarit D."/>
            <person name="Javelind E."/>
            <person name="Olofsson T."/>
            <person name="Andersson S.G."/>
            <person name="Vasquez A."/>
        </authorList>
    </citation>
    <scope>NUCLEOTIDE SEQUENCE [LARGE SCALE GENOMIC DNA]</scope>
    <source>
        <strain evidence="6 7">Biut2</strain>
    </source>
</reference>
<sequence length="292" mass="33326">MKYSLLTYKYFIDVVETQGFTPAAKRNFVSQTAISNAIKNLEKDLGVQLIDRSTSHFKVTLAGINLYHCAVPVLNKYYEFSEKISQLNNSFQTIRIHYLHAFNYWAVQLAQSLAKNNPGLQLQLDTENFAASIPKLDAGDYDVLIGFSTAVSKIKNIHVRKIGTANFGILLNQKAIDQKGRLKKEVIKKQPLFLQKWTATDNNDVQTKIKNILEKMNISYEQINYLDSFDAALSNVVLNYGMAIYPEELPLPKIYDEYVTFLPNLPKLKYDVVAIYKNPAIYNILEHSLSKK</sequence>
<dbReference type="STRING" id="1218493.JF76_07830"/>
<dbReference type="SUPFAM" id="SSF46785">
    <property type="entry name" value="Winged helix' DNA-binding domain"/>
    <property type="match status" value="1"/>
</dbReference>
<accession>A0A0F4LC36</accession>
<comment type="caution">
    <text evidence="6">The sequence shown here is derived from an EMBL/GenBank/DDBJ whole genome shotgun (WGS) entry which is preliminary data.</text>
</comment>
<evidence type="ECO:0000256" key="1">
    <source>
        <dbReference type="ARBA" id="ARBA00009437"/>
    </source>
</evidence>
<dbReference type="EMBL" id="JXBY01000018">
    <property type="protein sequence ID" value="KJY55839.1"/>
    <property type="molecule type" value="Genomic_DNA"/>
</dbReference>
<dbReference type="InterPro" id="IPR036388">
    <property type="entry name" value="WH-like_DNA-bd_sf"/>
</dbReference>
<dbReference type="Proteomes" id="UP000033533">
    <property type="component" value="Unassembled WGS sequence"/>
</dbReference>
<dbReference type="Pfam" id="PF03466">
    <property type="entry name" value="LysR_substrate"/>
    <property type="match status" value="1"/>
</dbReference>
<evidence type="ECO:0000259" key="5">
    <source>
        <dbReference type="PROSITE" id="PS50931"/>
    </source>
</evidence>
<dbReference type="PANTHER" id="PTHR30126">
    <property type="entry name" value="HTH-TYPE TRANSCRIPTIONAL REGULATOR"/>
    <property type="match status" value="1"/>
</dbReference>
<evidence type="ECO:0000256" key="2">
    <source>
        <dbReference type="ARBA" id="ARBA00023015"/>
    </source>
</evidence>
<keyword evidence="3" id="KW-0238">DNA-binding</keyword>
<dbReference type="HOGENOM" id="CLU_955773_0_0_9"/>
<dbReference type="PANTHER" id="PTHR30126:SF96">
    <property type="entry name" value="TRANSCRIPTIONAL REGULATORY PROTEIN, LYSR FAMILY"/>
    <property type="match status" value="1"/>
</dbReference>